<evidence type="ECO:0000313" key="3">
    <source>
        <dbReference type="Proteomes" id="UP001066276"/>
    </source>
</evidence>
<accession>A0AAV7QMU0</accession>
<dbReference type="Gene3D" id="1.20.5.340">
    <property type="match status" value="1"/>
</dbReference>
<gene>
    <name evidence="2" type="ORF">NDU88_007693</name>
</gene>
<evidence type="ECO:0000313" key="2">
    <source>
        <dbReference type="EMBL" id="KAJ1141360.1"/>
    </source>
</evidence>
<comment type="caution">
    <text evidence="2">The sequence shown here is derived from an EMBL/GenBank/DDBJ whole genome shotgun (WGS) entry which is preliminary data.</text>
</comment>
<dbReference type="EMBL" id="JANPWB010000010">
    <property type="protein sequence ID" value="KAJ1141360.1"/>
    <property type="molecule type" value="Genomic_DNA"/>
</dbReference>
<organism evidence="2 3">
    <name type="scientific">Pleurodeles waltl</name>
    <name type="common">Iberian ribbed newt</name>
    <dbReference type="NCBI Taxonomy" id="8319"/>
    <lineage>
        <taxon>Eukaryota</taxon>
        <taxon>Metazoa</taxon>
        <taxon>Chordata</taxon>
        <taxon>Craniata</taxon>
        <taxon>Vertebrata</taxon>
        <taxon>Euteleostomi</taxon>
        <taxon>Amphibia</taxon>
        <taxon>Batrachia</taxon>
        <taxon>Caudata</taxon>
        <taxon>Salamandroidea</taxon>
        <taxon>Salamandridae</taxon>
        <taxon>Pleurodelinae</taxon>
        <taxon>Pleurodeles</taxon>
    </lineage>
</organism>
<dbReference type="AlphaFoldDB" id="A0AAV7QMU0"/>
<feature type="region of interest" description="Disordered" evidence="1">
    <location>
        <begin position="1"/>
        <end position="46"/>
    </location>
</feature>
<dbReference type="Proteomes" id="UP001066276">
    <property type="component" value="Chromosome 6"/>
</dbReference>
<reference evidence="2" key="1">
    <citation type="journal article" date="2022" name="bioRxiv">
        <title>Sequencing and chromosome-scale assembly of the giantPleurodeles waltlgenome.</title>
        <authorList>
            <person name="Brown T."/>
            <person name="Elewa A."/>
            <person name="Iarovenko S."/>
            <person name="Subramanian E."/>
            <person name="Araus A.J."/>
            <person name="Petzold A."/>
            <person name="Susuki M."/>
            <person name="Suzuki K.-i.T."/>
            <person name="Hayashi T."/>
            <person name="Toyoda A."/>
            <person name="Oliveira C."/>
            <person name="Osipova E."/>
            <person name="Leigh N.D."/>
            <person name="Simon A."/>
            <person name="Yun M.H."/>
        </authorList>
    </citation>
    <scope>NUCLEOTIDE SEQUENCE</scope>
    <source>
        <strain evidence="2">20211129_DDA</strain>
        <tissue evidence="2">Liver</tissue>
    </source>
</reference>
<name>A0AAV7QMU0_PLEWA</name>
<protein>
    <submittedName>
        <fullName evidence="2">Uncharacterized protein</fullName>
    </submittedName>
</protein>
<keyword evidence="3" id="KW-1185">Reference proteome</keyword>
<sequence length="118" mass="12760">MAPGRSSGKATHQLLFPEAAWQPRPISSSAIPPDPNSTKAPADPLPDTAMEHILQEISAVGGRLDAMDSKITDLSANSKSIQEDIARFQAKVTDLDHLYTVESQVANLPDNKPELQFL</sequence>
<evidence type="ECO:0000256" key="1">
    <source>
        <dbReference type="SAM" id="MobiDB-lite"/>
    </source>
</evidence>
<proteinExistence type="predicted"/>